<reference evidence="2 3" key="1">
    <citation type="submission" date="2018-10" db="EMBL/GenBank/DDBJ databases">
        <title>Genomic Encyclopedia of Type Strains, Phase IV (KMG-IV): sequencing the most valuable type-strain genomes for metagenomic binning, comparative biology and taxonomic classification.</title>
        <authorList>
            <person name="Goeker M."/>
        </authorList>
    </citation>
    <scope>NUCLEOTIDE SEQUENCE [LARGE SCALE GENOMIC DNA]</scope>
    <source>
        <strain evidence="2 3">DSM 4734</strain>
    </source>
</reference>
<dbReference type="Proteomes" id="UP000273675">
    <property type="component" value="Unassembled WGS sequence"/>
</dbReference>
<feature type="transmembrane region" description="Helical" evidence="1">
    <location>
        <begin position="55"/>
        <end position="82"/>
    </location>
</feature>
<dbReference type="AlphaFoldDB" id="A0A495DCQ6"/>
<accession>A0A495DCQ6</accession>
<feature type="transmembrane region" description="Helical" evidence="1">
    <location>
        <begin position="209"/>
        <end position="230"/>
    </location>
</feature>
<feature type="transmembrane region" description="Helical" evidence="1">
    <location>
        <begin position="268"/>
        <end position="287"/>
    </location>
</feature>
<dbReference type="RefSeq" id="WP_121210484.1">
    <property type="nucleotide sequence ID" value="NZ_RBIM01000003.1"/>
</dbReference>
<gene>
    <name evidence="2" type="ORF">C7435_1289</name>
</gene>
<name>A0A495DCQ6_9PROT</name>
<evidence type="ECO:0000313" key="3">
    <source>
        <dbReference type="Proteomes" id="UP000273675"/>
    </source>
</evidence>
<keyword evidence="1" id="KW-1133">Transmembrane helix</keyword>
<dbReference type="EMBL" id="RBIM01000003">
    <property type="protein sequence ID" value="RKR00091.1"/>
    <property type="molecule type" value="Genomic_DNA"/>
</dbReference>
<feature type="transmembrane region" description="Helical" evidence="1">
    <location>
        <begin position="26"/>
        <end position="43"/>
    </location>
</feature>
<dbReference type="OrthoDB" id="7631192at2"/>
<proteinExistence type="predicted"/>
<sequence length="296" mass="31842">MSSQPIPVLRSVVVAYSLLATHWQRFALAGLPFTLAYAVRLWLAHKGQAVPLDGFWLTLDATALIAMTVGSLAFSAMAFRLAMHDEYAGRWGLQLSGDEWRLFIVTLLNAALVLIVALLAAMFAFVVFSTIAGGAVDRAGINPEEAGFDLPTAMSYMTLADWIAAWVVNAVAFLLVAWLIARLSVSFPASIAQRAVRVLSVWTLSEGQAWRIMGAMAVGILPLLALEIGLYEGLSAMLGDRFLAAPVTVGASVETSGGFVMMQEYMRVTGFFAIVNLPVIAGLYAHFHAVRTAEAT</sequence>
<organism evidence="2 3">
    <name type="scientific">Maricaulis maris</name>
    <dbReference type="NCBI Taxonomy" id="74318"/>
    <lineage>
        <taxon>Bacteria</taxon>
        <taxon>Pseudomonadati</taxon>
        <taxon>Pseudomonadota</taxon>
        <taxon>Alphaproteobacteria</taxon>
        <taxon>Maricaulales</taxon>
        <taxon>Maricaulaceae</taxon>
        <taxon>Maricaulis</taxon>
    </lineage>
</organism>
<keyword evidence="1" id="KW-0472">Membrane</keyword>
<comment type="caution">
    <text evidence="2">The sequence shown here is derived from an EMBL/GenBank/DDBJ whole genome shotgun (WGS) entry which is preliminary data.</text>
</comment>
<feature type="transmembrane region" description="Helical" evidence="1">
    <location>
        <begin position="102"/>
        <end position="128"/>
    </location>
</feature>
<protein>
    <submittedName>
        <fullName evidence="2">Uncharacterized protein</fullName>
    </submittedName>
</protein>
<feature type="transmembrane region" description="Helical" evidence="1">
    <location>
        <begin position="162"/>
        <end position="181"/>
    </location>
</feature>
<keyword evidence="1" id="KW-0812">Transmembrane</keyword>
<evidence type="ECO:0000313" key="2">
    <source>
        <dbReference type="EMBL" id="RKR00091.1"/>
    </source>
</evidence>
<evidence type="ECO:0000256" key="1">
    <source>
        <dbReference type="SAM" id="Phobius"/>
    </source>
</evidence>